<protein>
    <submittedName>
        <fullName evidence="9">Methyl-accepting chemotaxis protein</fullName>
    </submittedName>
</protein>
<evidence type="ECO:0000256" key="4">
    <source>
        <dbReference type="PROSITE-ProRule" id="PRU00284"/>
    </source>
</evidence>
<dbReference type="InterPro" id="IPR004089">
    <property type="entry name" value="MCPsignal_dom"/>
</dbReference>
<name>A0A8B6X5J6_9BURK</name>
<evidence type="ECO:0000256" key="2">
    <source>
        <dbReference type="ARBA" id="ARBA00022481"/>
    </source>
</evidence>
<dbReference type="PRINTS" id="PR00260">
    <property type="entry name" value="CHEMTRNSDUCR"/>
</dbReference>
<reference evidence="9" key="2">
    <citation type="submission" date="2025-08" db="UniProtKB">
        <authorList>
            <consortium name="RefSeq"/>
        </authorList>
    </citation>
    <scope>IDENTIFICATION</scope>
</reference>
<keyword evidence="5" id="KW-1133">Transmembrane helix</keyword>
<dbReference type="SUPFAM" id="SSF58104">
    <property type="entry name" value="Methyl-accepting chemotaxis protein (MCP) signaling domain"/>
    <property type="match status" value="1"/>
</dbReference>
<dbReference type="PANTHER" id="PTHR43531">
    <property type="entry name" value="PROTEIN ICFG"/>
    <property type="match status" value="1"/>
</dbReference>
<evidence type="ECO:0000313" key="8">
    <source>
        <dbReference type="Proteomes" id="UP000675920"/>
    </source>
</evidence>
<comment type="subcellular location">
    <subcellularLocation>
        <location evidence="1">Membrane</location>
    </subcellularLocation>
</comment>
<evidence type="ECO:0000259" key="6">
    <source>
        <dbReference type="PROSITE" id="PS50111"/>
    </source>
</evidence>
<feature type="domain" description="Methyl-accepting transducer" evidence="6">
    <location>
        <begin position="265"/>
        <end position="494"/>
    </location>
</feature>
<dbReference type="Pfam" id="PF00015">
    <property type="entry name" value="MCPsignal"/>
    <property type="match status" value="1"/>
</dbReference>
<dbReference type="PANTHER" id="PTHR43531:SF14">
    <property type="entry name" value="METHYL-ACCEPTING CHEMOTAXIS PROTEIN I-RELATED"/>
    <property type="match status" value="1"/>
</dbReference>
<dbReference type="GO" id="GO:0006935">
    <property type="term" value="P:chemotaxis"/>
    <property type="evidence" value="ECO:0007669"/>
    <property type="project" value="InterPro"/>
</dbReference>
<dbReference type="CDD" id="cd19411">
    <property type="entry name" value="MCP2201-like_sensor"/>
    <property type="match status" value="1"/>
</dbReference>
<dbReference type="CDD" id="cd06225">
    <property type="entry name" value="HAMP"/>
    <property type="match status" value="1"/>
</dbReference>
<dbReference type="PROSITE" id="PS50111">
    <property type="entry name" value="CHEMOTAXIS_TRANSDUC_2"/>
    <property type="match status" value="1"/>
</dbReference>
<dbReference type="InterPro" id="IPR003660">
    <property type="entry name" value="HAMP_dom"/>
</dbReference>
<dbReference type="SMART" id="SM00283">
    <property type="entry name" value="MA"/>
    <property type="match status" value="1"/>
</dbReference>
<dbReference type="InterPro" id="IPR004090">
    <property type="entry name" value="Chemotax_Me-accpt_rcpt"/>
</dbReference>
<proteinExistence type="inferred from homology"/>
<evidence type="ECO:0000256" key="1">
    <source>
        <dbReference type="ARBA" id="ARBA00004370"/>
    </source>
</evidence>
<dbReference type="Gene3D" id="1.10.287.950">
    <property type="entry name" value="Methyl-accepting chemotaxis protein"/>
    <property type="match status" value="1"/>
</dbReference>
<feature type="domain" description="HAMP" evidence="7">
    <location>
        <begin position="208"/>
        <end position="260"/>
    </location>
</feature>
<evidence type="ECO:0000313" key="9">
    <source>
        <dbReference type="RefSeq" id="WP_028312320.1"/>
    </source>
</evidence>
<evidence type="ECO:0000259" key="7">
    <source>
        <dbReference type="PROSITE" id="PS50885"/>
    </source>
</evidence>
<dbReference type="FunFam" id="1.10.287.950:FF:000001">
    <property type="entry name" value="Methyl-accepting chemotaxis sensory transducer"/>
    <property type="match status" value="1"/>
</dbReference>
<dbReference type="AlphaFoldDB" id="A0A8B6X5J6"/>
<dbReference type="GO" id="GO:0004888">
    <property type="term" value="F:transmembrane signaling receptor activity"/>
    <property type="evidence" value="ECO:0007669"/>
    <property type="project" value="InterPro"/>
</dbReference>
<reference evidence="9" key="1">
    <citation type="journal article" date="1992" name="J. Biol. Chem.">
        <title>Sequence and characterization of Bacillus subtilis CheW.</title>
        <authorList>
            <person name="Hanlon D.W."/>
            <person name="Marquez-Magana L.M."/>
            <person name="Carpenter P.B."/>
            <person name="Chamberlin M.J."/>
            <person name="Ordal G.W."/>
        </authorList>
    </citation>
    <scope>NUCLEOTIDE SEQUENCE</scope>
</reference>
<sequence length="509" mass="52850">MKLRLKQQLVLAFGIVVAFVVATALAAVLLLDGITDAAAHSFGPALTKERLLRDWQTNVAVGVKRTSVIARASDPALVDAFAEDAKALAKRTTDLREKLEPMLDATDKPMYEHATVLRNEYMEARDAIGKLIADGHPREAVVLFENRFLPVSARYLEGINEIVERQRANIDDSAAAIASASVRARVLLLGAGLAAALLGVAAAWWLGGRIVGALRAIQVEAEAIAAGDLSRGIATSGHDESADLLRSIATMQAELRRLVGRVRDSAGEVQVAAHEIAQGSNDLSMRTEQQASNLEQTSATMDHFASAVDANAGAAREASQLVNQATDKAREGGAVVADMVATMADISEASRRIGDIIGVIDGIAFQTNILALNAAVEAARAGEQGRGFAVVASEVRALAGRSAEAAREIKTLIAGSADKVGAGVVLAGRVGQVVDEVVASISGATGLMSSITTAMTDQAQGIREVKTAIADIDGMTQRNAALVEQSAAAAGGLSGQAGELTGAIGVFRL</sequence>
<keyword evidence="4" id="KW-0807">Transducer</keyword>
<dbReference type="CDD" id="cd11386">
    <property type="entry name" value="MCP_signal"/>
    <property type="match status" value="1"/>
</dbReference>
<dbReference type="Proteomes" id="UP000675920">
    <property type="component" value="Unplaced"/>
</dbReference>
<comment type="similarity">
    <text evidence="3">Belongs to the methyl-accepting chemotaxis (MCP) protein family.</text>
</comment>
<keyword evidence="8" id="KW-1185">Reference proteome</keyword>
<dbReference type="GO" id="GO:0007165">
    <property type="term" value="P:signal transduction"/>
    <property type="evidence" value="ECO:0007669"/>
    <property type="project" value="UniProtKB-KW"/>
</dbReference>
<dbReference type="InterPro" id="IPR047347">
    <property type="entry name" value="YvaQ-like_sensor"/>
</dbReference>
<evidence type="ECO:0000256" key="5">
    <source>
        <dbReference type="SAM" id="Phobius"/>
    </source>
</evidence>
<accession>A0A8B6X5J6</accession>
<dbReference type="PROSITE" id="PS50885">
    <property type="entry name" value="HAMP"/>
    <property type="match status" value="1"/>
</dbReference>
<keyword evidence="5" id="KW-0812">Transmembrane</keyword>
<dbReference type="SMART" id="SM00304">
    <property type="entry name" value="HAMP"/>
    <property type="match status" value="1"/>
</dbReference>
<evidence type="ECO:0000256" key="3">
    <source>
        <dbReference type="ARBA" id="ARBA00029447"/>
    </source>
</evidence>
<dbReference type="RefSeq" id="WP_028312320.1">
    <property type="nucleotide sequence ID" value="NZ_AXWS01000018.1"/>
</dbReference>
<organism evidence="8 9">
    <name type="scientific">Derxia gummosa DSM 723</name>
    <dbReference type="NCBI Taxonomy" id="1121388"/>
    <lineage>
        <taxon>Bacteria</taxon>
        <taxon>Pseudomonadati</taxon>
        <taxon>Pseudomonadota</taxon>
        <taxon>Betaproteobacteria</taxon>
        <taxon>Burkholderiales</taxon>
        <taxon>Alcaligenaceae</taxon>
        <taxon>Derxia</taxon>
    </lineage>
</organism>
<feature type="transmembrane region" description="Helical" evidence="5">
    <location>
        <begin position="186"/>
        <end position="206"/>
    </location>
</feature>
<dbReference type="InterPro" id="IPR051310">
    <property type="entry name" value="MCP_chemotaxis"/>
</dbReference>
<keyword evidence="2" id="KW-0488">Methylation</keyword>
<dbReference type="GO" id="GO:0005886">
    <property type="term" value="C:plasma membrane"/>
    <property type="evidence" value="ECO:0007669"/>
    <property type="project" value="TreeGrafter"/>
</dbReference>
<keyword evidence="5" id="KW-0472">Membrane</keyword>